<feature type="compositionally biased region" description="Acidic residues" evidence="1">
    <location>
        <begin position="1538"/>
        <end position="1553"/>
    </location>
</feature>
<feature type="compositionally biased region" description="Basic and acidic residues" evidence="1">
    <location>
        <begin position="1300"/>
        <end position="1317"/>
    </location>
</feature>
<dbReference type="OrthoDB" id="2591260at2759"/>
<feature type="compositionally biased region" description="Basic and acidic residues" evidence="1">
    <location>
        <begin position="1194"/>
        <end position="1206"/>
    </location>
</feature>
<dbReference type="RefSeq" id="XP_003034566.1">
    <property type="nucleotide sequence ID" value="XM_003034520.1"/>
</dbReference>
<feature type="compositionally biased region" description="Basic residues" evidence="1">
    <location>
        <begin position="1233"/>
        <end position="1248"/>
    </location>
</feature>
<feature type="compositionally biased region" description="Polar residues" evidence="1">
    <location>
        <begin position="1222"/>
        <end position="1232"/>
    </location>
</feature>
<feature type="compositionally biased region" description="Acidic residues" evidence="1">
    <location>
        <begin position="1492"/>
        <end position="1501"/>
    </location>
</feature>
<feature type="compositionally biased region" description="Low complexity" evidence="1">
    <location>
        <begin position="1358"/>
        <end position="1399"/>
    </location>
</feature>
<reference evidence="2 3" key="1">
    <citation type="journal article" date="2010" name="Nat. Biotechnol.">
        <title>Genome sequence of the model mushroom Schizophyllum commune.</title>
        <authorList>
            <person name="Ohm R.A."/>
            <person name="de Jong J.F."/>
            <person name="Lugones L.G."/>
            <person name="Aerts A."/>
            <person name="Kothe E."/>
            <person name="Stajich J.E."/>
            <person name="de Vries R.P."/>
            <person name="Record E."/>
            <person name="Levasseur A."/>
            <person name="Baker S.E."/>
            <person name="Bartholomew K.A."/>
            <person name="Coutinho P.M."/>
            <person name="Erdmann S."/>
            <person name="Fowler T.J."/>
            <person name="Gathman A.C."/>
            <person name="Lombard V."/>
            <person name="Henrissat B."/>
            <person name="Knabe N."/>
            <person name="Kuees U."/>
            <person name="Lilly W.W."/>
            <person name="Lindquist E."/>
            <person name="Lucas S."/>
            <person name="Magnuson J.K."/>
            <person name="Piumi F."/>
            <person name="Raudaskoski M."/>
            <person name="Salamov A."/>
            <person name="Schmutz J."/>
            <person name="Schwarze F.W.M.R."/>
            <person name="vanKuyk P.A."/>
            <person name="Horton J.S."/>
            <person name="Grigoriev I.V."/>
            <person name="Woesten H.A.B."/>
        </authorList>
    </citation>
    <scope>NUCLEOTIDE SEQUENCE [LARGE SCALE GENOMIC DNA]</scope>
    <source>
        <strain evidence="3">H4-8 / FGSC 9210</strain>
    </source>
</reference>
<dbReference type="Proteomes" id="UP000007431">
    <property type="component" value="Unassembled WGS sequence"/>
</dbReference>
<feature type="non-terminal residue" evidence="2">
    <location>
        <position position="1584"/>
    </location>
</feature>
<dbReference type="SUPFAM" id="SSF48371">
    <property type="entry name" value="ARM repeat"/>
    <property type="match status" value="1"/>
</dbReference>
<dbReference type="OMA" id="YGQVTPH"/>
<name>D8PXF8_SCHCM</name>
<sequence>MSLPTPPKTSHRAEKENRFDAAAARTVSWSATHEYRGIFALDGLKIPGRTAARLPPARSILKKRKHAEMLDVGEPAAQREATPEPADPLMDLEYLARSVGTVLQAESTLRDLIEAYNVLAARLRSSTPMDTDTETTWPLFQPIRADPQAFTDAIVRDLNKARIDPTAFEEKTASALPSPKKSPTKKTAGGLSAEQVKYARDFSMVCHAVIKLLCFMFTVPATMYLFTTAQLGQMLTAVLAIPLCKELPTLNARKTCALAIALIQTQRLPADVLSPAADRIAYALRRGIEGQLGKEGKKGAISDGLKAVHDLATYQPDIFVPAFSTILPCILDVLVGPSLNFRVLACHALGGLAYGTSQVQRDHVHTHLSDTMMSYLTKRPPASPHKTSASPTTPPIQESPLEKAIRTTLRAANDVVHIGQSPIWALCTLASVIVLLGPAVFTDSKMYNVVTSKIAMACQVKKSSVRVLTMVVVRALIWAAFQPPFLPHPDDEEDEGLAEHALSTEDDEKRWRTVARYAAACGPAAIGQALCASLLGQEDTTDQDVHRVLDVIEAIAKKPNLAQDCIDLLERVLDSGAPIESIKTWDPTLLLSEDLFCAYPGLLTADYDDLKEPVEMVCTQAPRTSDIQPLARDQVLQPWVLLAAEGIWMESLKHAKVEGSEVPTKHLNVWTLMLKVRLSECEESGDESELAVIASHFTEILMNVVAAADINIMTKKMKGNPRLVPMVFKLRLIADLWLVLCENIPREHLAADASRLLKAVIDSEEELCESDFSRQAWATLCARLLSVCDSEDSRDFWCLSSRRMSWSWDDAVRKMVWREVVDQWRQDGEASWDGDIVLLAAPFTDVMAMELESEDLETWEEFLEHAMRRALDDGCDSADFLERVASTIYAHFNPTSMYNARAADLLLSRVDLSAEARVPAALLDLVNECLRAAYPPHTQDQAWCTWMLRSLTDVLDKCPGEMMMDVLEALEGGLCVWLEDAMGHGEDLTMLYGMILVSVGALPQELATLDRVAGILEAPLLRPKGGAEPYISLFRDDFWEETYAKMEAPKEGWSSSIQTCLKVCGLAPAEEVPEVEEETATEALVAPIEIIDVDAEEEEIVRPSTPPPRPCTPTSPFVRAVPQTPERDALPPSSPPGTPAFSVPPTMPTTPQSPLRIPMSPTRTPLSPSKRVPQTPRLTMASPIARRLVFSSPGKREDESSGKGADEEPQGLGDEPQALGVPTSTFYSNPSSVKKRKSKENSKPRKRTLSAPLAADSNYVRALATTMRVPATVSRLGAALLRDASLSRVALGKRASSSRPRLEASEDASDDQHEQLRPTKRLRRSARLSGARNAEEEKVVQDLLLSAEAEEEEEEEPAASTSASTSAATSAEAEVASTSASALTSTSASSSSASSPSLVFDAVEVPTLRTVRRRWSGDLKETSTPTRRSMRRTKSQPEPATEEPASKRRRLTPRRPSMQDLKPRLTNALKPRTLTRKPTMQDIGFGERLDGLEDPESDDIPSSDSSMPSSDDDPHIGQVTPGHLISPMPTRGNKKPLDDDEYEESDEEDELVDDSPTKGLAARHRKKMLPTNLTPIPFKFSPKV</sequence>
<dbReference type="HOGENOM" id="CLU_001598_0_0_1"/>
<feature type="region of interest" description="Disordered" evidence="1">
    <location>
        <begin position="379"/>
        <end position="398"/>
    </location>
</feature>
<dbReference type="EMBL" id="GL377304">
    <property type="protein sequence ID" value="EFI99663.1"/>
    <property type="molecule type" value="Genomic_DNA"/>
</dbReference>
<gene>
    <name evidence="2" type="ORF">SCHCODRAFT_107159</name>
</gene>
<feature type="compositionally biased region" description="Acidic residues" evidence="1">
    <location>
        <begin position="1348"/>
        <end position="1357"/>
    </location>
</feature>
<dbReference type="VEuPathDB" id="FungiDB:SCHCODRAFT_02533489"/>
<protein>
    <recommendedName>
        <fullName evidence="4">Telomere-associated protein Rif1 N-terminal domain-containing protein</fullName>
    </recommendedName>
</protein>
<feature type="region of interest" description="Disordered" evidence="1">
    <location>
        <begin position="169"/>
        <end position="189"/>
    </location>
</feature>
<organism evidence="3">
    <name type="scientific">Schizophyllum commune (strain H4-8 / FGSC 9210)</name>
    <name type="common">Split gill fungus</name>
    <dbReference type="NCBI Taxonomy" id="578458"/>
    <lineage>
        <taxon>Eukaryota</taxon>
        <taxon>Fungi</taxon>
        <taxon>Dikarya</taxon>
        <taxon>Basidiomycota</taxon>
        <taxon>Agaricomycotina</taxon>
        <taxon>Agaricomycetes</taxon>
        <taxon>Agaricomycetidae</taxon>
        <taxon>Agaricales</taxon>
        <taxon>Schizophyllaceae</taxon>
        <taxon>Schizophyllum</taxon>
    </lineage>
</organism>
<dbReference type="eggNOG" id="ENOG502SMQ7">
    <property type="taxonomic scope" value="Eukaryota"/>
</dbReference>
<evidence type="ECO:0008006" key="4">
    <source>
        <dbReference type="Google" id="ProtNLM"/>
    </source>
</evidence>
<dbReference type="InterPro" id="IPR016024">
    <property type="entry name" value="ARM-type_fold"/>
</dbReference>
<feature type="compositionally biased region" description="Low complexity" evidence="1">
    <location>
        <begin position="173"/>
        <end position="188"/>
    </location>
</feature>
<evidence type="ECO:0000313" key="3">
    <source>
        <dbReference type="Proteomes" id="UP000007431"/>
    </source>
</evidence>
<dbReference type="InParanoid" id="D8PXF8"/>
<feature type="region of interest" description="Disordered" evidence="1">
    <location>
        <begin position="1098"/>
        <end position="1258"/>
    </location>
</feature>
<evidence type="ECO:0000313" key="2">
    <source>
        <dbReference type="EMBL" id="EFI99663.1"/>
    </source>
</evidence>
<feature type="compositionally biased region" description="Pro residues" evidence="1">
    <location>
        <begin position="1104"/>
        <end position="1113"/>
    </location>
</feature>
<feature type="region of interest" description="Disordered" evidence="1">
    <location>
        <begin position="1290"/>
        <end position="1584"/>
    </location>
</feature>
<proteinExistence type="predicted"/>
<keyword evidence="3" id="KW-1185">Reference proteome</keyword>
<dbReference type="KEGG" id="scm:SCHCO_02533489"/>
<accession>D8PXF8</accession>
<dbReference type="STRING" id="578458.D8PXF8"/>
<dbReference type="GeneID" id="9585763"/>
<evidence type="ECO:0000256" key="1">
    <source>
        <dbReference type="SAM" id="MobiDB-lite"/>
    </source>
</evidence>